<dbReference type="AlphaFoldDB" id="A0A3N4EL71"/>
<evidence type="ECO:0000256" key="1">
    <source>
        <dbReference type="SAM" id="Phobius"/>
    </source>
</evidence>
<feature type="domain" description="Chlorhexidine efflux transporter" evidence="2">
    <location>
        <begin position="3"/>
        <end position="63"/>
    </location>
</feature>
<sequence length="141" mass="16386">MQSRERMFHAVSFELIAMAFIVPISAIVMKQNSADMLLVSFALSVFAVLWNYVYNLWFDRLFGAERLARTMFIRGVHVCGFEGGMLIITIPSVSWYLGLTLVDTLMLEAGLLAFLFIYTFIFNWLYDVYQPYQKWFANLAH</sequence>
<dbReference type="Proteomes" id="UP000278855">
    <property type="component" value="Unassembled WGS sequence"/>
</dbReference>
<reference evidence="6" key="2">
    <citation type="submission" date="2018-11" db="EMBL/GenBank/DDBJ databases">
        <title>Shewanella sp. R106.</title>
        <authorList>
            <person name="Hwang Y.J."/>
            <person name="Hwang C.Y."/>
        </authorList>
    </citation>
    <scope>NUCLEOTIDE SEQUENCE [LARGE SCALE GENOMIC DNA]</scope>
    <source>
        <strain evidence="6">R106</strain>
    </source>
</reference>
<evidence type="ECO:0000313" key="3">
    <source>
        <dbReference type="EMBL" id="AZG36475.1"/>
    </source>
</evidence>
<organism evidence="4 6">
    <name type="scientific">Shewanella psychromarinicola</name>
    <dbReference type="NCBI Taxonomy" id="2487742"/>
    <lineage>
        <taxon>Bacteria</taxon>
        <taxon>Pseudomonadati</taxon>
        <taxon>Pseudomonadota</taxon>
        <taxon>Gammaproteobacteria</taxon>
        <taxon>Alteromonadales</taxon>
        <taxon>Shewanellaceae</taxon>
        <taxon>Shewanella</taxon>
    </lineage>
</organism>
<evidence type="ECO:0000313" key="5">
    <source>
        <dbReference type="Proteomes" id="UP000273778"/>
    </source>
</evidence>
<feature type="transmembrane region" description="Helical" evidence="1">
    <location>
        <begin position="34"/>
        <end position="54"/>
    </location>
</feature>
<proteinExistence type="predicted"/>
<evidence type="ECO:0000313" key="4">
    <source>
        <dbReference type="EMBL" id="RPA34321.1"/>
    </source>
</evidence>
<dbReference type="NCBIfam" id="NF033664">
    <property type="entry name" value="PACE_transport"/>
    <property type="match status" value="1"/>
</dbReference>
<dbReference type="InterPro" id="IPR058208">
    <property type="entry name" value="PACE"/>
</dbReference>
<dbReference type="EMBL" id="CP034073">
    <property type="protein sequence ID" value="AZG36475.1"/>
    <property type="molecule type" value="Genomic_DNA"/>
</dbReference>
<keyword evidence="1" id="KW-1133">Transmembrane helix</keyword>
<dbReference type="RefSeq" id="WP_124011581.1">
    <property type="nucleotide sequence ID" value="NZ_CP034073.1"/>
</dbReference>
<protein>
    <submittedName>
        <fullName evidence="4">PACE efflux transporter</fullName>
    </submittedName>
</protein>
<dbReference type="Pfam" id="PF05232">
    <property type="entry name" value="BTP"/>
    <property type="match status" value="2"/>
</dbReference>
<dbReference type="InterPro" id="IPR007896">
    <property type="entry name" value="BTP_bacteria"/>
</dbReference>
<reference evidence="3 5" key="1">
    <citation type="submission" date="2018-11" db="EMBL/GenBank/DDBJ databases">
        <title>Shewanella sp. M2.</title>
        <authorList>
            <person name="Hwang Y.J."/>
            <person name="Hwang C.Y."/>
        </authorList>
    </citation>
    <scope>NUCLEOTIDE SEQUENCE [LARGE SCALE GENOMIC DNA]</scope>
    <source>
        <strain evidence="3 5">M2</strain>
    </source>
</reference>
<accession>A0A3N4EL71</accession>
<feature type="domain" description="Chlorhexidine efflux transporter" evidence="2">
    <location>
        <begin position="69"/>
        <end position="130"/>
    </location>
</feature>
<reference evidence="4" key="3">
    <citation type="submission" date="2018-11" db="EMBL/GenBank/DDBJ databases">
        <authorList>
            <person name="Hwang Y.J."/>
            <person name="Hwang C.Y."/>
        </authorList>
    </citation>
    <scope>NUCLEOTIDE SEQUENCE</scope>
    <source>
        <strain evidence="4">R106</strain>
    </source>
</reference>
<evidence type="ECO:0000313" key="6">
    <source>
        <dbReference type="Proteomes" id="UP000278855"/>
    </source>
</evidence>
<gene>
    <name evidence="4" type="ORF">EGC77_01135</name>
    <name evidence="3" type="ORF">EGC80_17510</name>
</gene>
<feature type="transmembrane region" description="Helical" evidence="1">
    <location>
        <begin position="75"/>
        <end position="97"/>
    </location>
</feature>
<name>A0A3N4EL71_9GAMM</name>
<dbReference type="OrthoDB" id="1631120at2"/>
<keyword evidence="1" id="KW-0472">Membrane</keyword>
<evidence type="ECO:0000259" key="2">
    <source>
        <dbReference type="Pfam" id="PF05232"/>
    </source>
</evidence>
<feature type="transmembrane region" description="Helical" evidence="1">
    <location>
        <begin position="7"/>
        <end position="28"/>
    </location>
</feature>
<dbReference type="KEGG" id="spsr:EGC80_17510"/>
<keyword evidence="5" id="KW-1185">Reference proteome</keyword>
<dbReference type="Proteomes" id="UP000273778">
    <property type="component" value="Chromosome"/>
</dbReference>
<dbReference type="EMBL" id="RKKB01000001">
    <property type="protein sequence ID" value="RPA34321.1"/>
    <property type="molecule type" value="Genomic_DNA"/>
</dbReference>
<keyword evidence="1" id="KW-0812">Transmembrane</keyword>
<feature type="transmembrane region" description="Helical" evidence="1">
    <location>
        <begin position="109"/>
        <end position="126"/>
    </location>
</feature>